<dbReference type="InterPro" id="IPR035768">
    <property type="entry name" value="SPRY_HERC1"/>
</dbReference>
<feature type="repeat" description="RCC1" evidence="12">
    <location>
        <begin position="360"/>
        <end position="409"/>
    </location>
</feature>
<feature type="repeat" description="RCC1" evidence="12">
    <location>
        <begin position="463"/>
        <end position="515"/>
    </location>
</feature>
<dbReference type="InterPro" id="IPR001870">
    <property type="entry name" value="B30.2/SPRY"/>
</dbReference>
<feature type="repeat" description="WD" evidence="11">
    <location>
        <begin position="2963"/>
        <end position="3004"/>
    </location>
</feature>
<sequence length="4371" mass="485311">MNENLFANSQSSSTMAGLSPLNVELEWADHTNSSWSSKDCDSLANRDTTKAMYDNLLYNKEIRVVPPTVLTYNDVQLLPDYQLESLSIIETENYITSLLSAQLELARHVCSSTPFAVILKQRLIVLKRIYQALVLKYHEKAKVKPSVPEVASSSLSGPSETLFGSQALLEIGVQTGLSFLFALLKQNWYCSNALGVPSLCNSVLKTAMEMVCKLPPLSLSNDSHLTALGVNSLHQVCTFLKEVVLSPVVENADGQLLAAELVLGIALQRGSLRYFLEWIDMALDGSSKEGSTCKISREMFETVTSQMESAQINLDSEDNEVDLYQAAYYLMDAIVAMATNCHSNYSMDLNNGRTGMVKSTEVYVWGSNSSHQLAEGTQEKIVVPVKSKAFTQVQQVEAGQFCTFIIHHDGSVSACGKGSYGRLGLGDSANQTVPKRVLIDSVVKKMSSSKGSDGHTLALNDDGMVYSWGDGDYGKLGHGSSSTYKQPKIIGGPFLSKTLKSIHAGYRHSAAVTVDGELYTWGEGDHGRLGHGDNNSCHKPTQVRDLSNVGSVACGSVHTLVLSEDGKTVWSFGSGDSGRLGHGEIARLYRPKVIEALQGFTITKICAGALFSMALTSSGQVYTWGSGPCLGIGSTDTISLLPTLVQDLTPYRIVDIVAGDAHCLALTDNCEVFAWGSNAMGQCGQGHTNSPISVPLEVLGLANVNVRQISAGTSHSIVWTSVPIESRQIARHRPFCLDIHERTFELLKIFLEKYTKNFYEKDPPAPFKSSAEHHHFVLLCLKLLFTHLTLCVNGGLNTTILGQQAKGLRSLLFNLMDVNTPTDIQSLVKEVLNVGASLLLPTLRERMELLHEQLLHGKHLSTGQHMLLGIILNSLEEPEHIAALLGYNDVPENLDSKDFRILEMLMTTLLQSFNSHTEENLSSIVSHIDSGAEGNWQNISNPRIDHLRKLLSALQNHILADCVGVRSNNVNNSMGLLSNHLECLLPLASEIFRKAGHMLEQCPASLDLLFNVLLDSLAGSMLLKILTSSLLLPGAFLKLLLPHLLNVLPSLDRLNKLLPMEVLSENLSGTETPTLTQLTDQSWVWLIDLERTCSLLIGQSLGTMLIGEPATREEIQSSNWLKTSLFTSGIQVNCKDIELVGQISSMALLCSHEEMLTTISRFDEETEALCKLAFKLPIQYDEACAIQEDYIADDPGFYEAMLESVKSDSWSPPPFDSQLLEIVSRCFLITALKHVGLIHKSYQHPQVQEVYQFVLEFQHKISDVHYLAKFSEEKKCEDTEDVKDSTLEDVDLDVEIDTATQNTNNFELQKCCEFVLERCLYLLIFVKNVDVNLSDLDIDEAQPEKHYVDFYESSRKTFKPSVLKEIMHTLIGYVCGEPIEKEMLLNTTSTTGWVSDPQVIHKAMSSQLQRAKSRLNSLTHIHNLLTKSRNEPSNSVLSCVHQQLLTGCFSLSNLQAEEGCTQLHHYLEGVQVAPQEVQEQIKEIVYNIYKLLINLLREGVENEHGKHLQLLTIFALSSRFQAHDLNLIIQNNLIPILTHLCGLYLAPNTIITKSQTLNVASLRLMHIVAMSSRIHAKRVGVSNVEKIIDTLYEELNYITIHNYSNLFQVLKAVPLKRFVTNYNRALGGFLVFLRTIAANEIIQTVLRRRKWLDILLSIIVSKDIEESGLQLKTLRPRLLALQLLQTILPNCKESEISADTSKYIVQKLFCYLASVIWKEPLLRGPEQHKAGDKHILADSYVIDHFRKDVDDSLLLHDTGFDLFKCVNCLVEGNLILTHGSGGRGYGLGTQAMKSGCYQWKILIVKESKGNEGTCIGVSKYPVKDHNHRTTSDMWLYRAYSGSLYHSGEKDLCLQSYTQGDYITVVLDMDTKTLSFGKNGEEPKVAFECVDATELYPCVMFYSTKPGERVKMIDMQQLQVYDTHRDLLPGEPDFTPFPSVLGEATISLIRILHSSSAWVKEVNSCIIERLNQIEDLLQNITTSSPNDCLSNTESDPEDYFNSKKLCNVIWPALAIIGGIDRGLRMGGLCQHKNTGRKAVILGIVKRGITMVKVQWIPENEVSDISAALLVHLESEPFDCSKLTGISTEILRNIARLSGIIEEIKLPTITLTQAEENLLKPENSQMEHFEAWGGDEWRSNSDTQVQDKGNVTKTVESITNDIVSKIMCEVKKVSAERIATQKTSTVNTAYEEAQRQAVRQDAKQLRLKLLNIEGICLRLSILQFSSLKVLNVLLTSGKYLDALLANVQLNKRDSKSSETEDKFEDENLCSSVKEIMCSLVSKGTSRCKLKNIANMMEFERAESVLHYNYVKCCSEDDIDRDQFAQSDTSTKECFSLSSSSRPNLPSSSACTSSTLTHGQIPIIFSRPLMNCYEHTNSTSRSVQARRGRARGRGRVWSGNVVPTVGWLESQADHLSPLPPPVAAPLLEMGFTLKHILKAVQSTRSSAEVSAHNINALATWMIDHPYIEDGATGNVELITDTTRLSTESDASNSYEVNRNSRFLPTSDVHRVQSQENAEPISYFGRQVVCSVRRPYSDLLRHITDRIERVERGLERQHVRGEGHPLLSPFSFEDLSIEEPNTEPTSVEDMAHKICKLRQCRREQTTPSNATVHVAHCPFCKEGREKEVVRTSLQLQAPDIIFAHDDTSEVDSQTMQFRVPDFSSVENIKSFLGLPLVLPGKDYLSPVSFLENDPLGMSAVSTVGNKCFVKCDYQMRYLGSQAISLKTSQDRVEALKYLTTSVHILLSRSIVLNILTQLAKTSNLTGLVKSLEAMGLTDICKIVRLMTLVAMKRVEIPNGECEMEMNNSASLLLNVSRWGSSSSVASSWLTNLSVIIAALSQNSPDSSKLVVDMCTKDLLLMAMCPSIARSGFEVTQALVEVLSAHGGYSLTVVQKDDIDVCGPLTLENALSAFLLSSKTFAEYRQWAAEQLFKCIATKIQILSVKTYEQVDLSDITSTNPEKNVTYLEGHENRIIALAWCSSKHLLASSAFDGTVRLWKCANSSTYLERTLVFHESLDAYGAELQGKLIGHIKWSPKGDYIAAAMENIVNIWPVNSFPEEEYCDEWFIEKQSECVTCLSWPTCKKQDSTNRNYLLVGHLDGTVSLISIYKNNKEVEVLINCSLHCAVAQIDWYSEDQAFAVAFIDGTIKLGRLSENSDIITTNAHAESITALKWNSNGSLLASSSFDMTCKIWKEQQGKLVTLHTLVQVHEPVSLAWSPLIGKGRMPFLLIVGTSYGTVCGWSLPDVENVQQNLPQLVMNSQGHSFNPITTLLVHPTGLFVASGSLKGHNGVINIWSLHDGSLVLTNSGSGGIDKNALVWLNNDILAVTYSRSKSISLINYSFDELMKSHALATARTTLLKKGINGLETAPCFKMLISYLPDMLHEQYNYEKLSVQTGTNLMNSVYLKSLASLSLLLQLDMVLCCNLKPFNSKSKLDIVPKYQWLHTFSLTTQMADSLIKRSAFGTRQDQSYNDDQDPKEELAQNTLWNFKQDEQIIQWITQNPSDWQIGGKCTAYVWGSDRHGQLAEIGCSITTPTVVESFSMARKIVCGQNCTFVIQSSGIVLACGEGSYGRLGQGNSDDLHSLSIISSLQGFVITDLDTSVGSDGHSLALAESGEVFSWGDGDFGKLGHGNSDRQRRPRQIDALQNEEVVQVSCGFKHSAVVTSDGKLFTFGNGDYGRLGLGSTSNKRLPERVVALEGCKVGQVSCGLNHTACVSVCGRMVWTFGEGDYGKLGLGHTMTKSIPQRVEALADIIIKKVGCGANLTIFLTQDGRVFVSGIDRVPWQINTNERSDYIPQPLVGLFDYLIEDFAIGTDHALFLSKCGKVFGWGLNSEGQLGLTHSSLIREPEIITELSNKGINQISTGRTHSAAWTALPLPQRVPGVTRSLSFGLPTEIPSQYTHLQGVSIKAIQARLKFLHSFSDKLYSCWTLIPLGAQQHNLNVPPLESLTSPKLRPLLALRVYTLPLVRCIGKTMVQGRNYGPQVTVKRIANKGRKCKPIFVQIAKQVVETMRPHELRLPSRAWKVKLIGEGADDAGGVFDDTITEMCQEIIASTVPLLVPTPNALNDEGFNKDKYLFNPQMNSPQHIMWFKFLGILFGVAIRTKKPLSLSLAPIIWKLLVGEPVGTSDLEDVDSMYMQTLRSIRDIHLSGVTESNFHDIIPLERFVGNSCSGKVVPIVAGGRSIPLTFDNRTQYYEQAVKFRLQEFDAQIAAVREGMSGIIPVPLLSLVTAEYLEQLVCGIPYISVPLLKTVVRYRELDENHQLVQWLWNILESFTNAERVLFMRFVSGRSRLPANLADLSQRFQVMRVDRAVNGLPTAQTCFFQLRLPPYTTQDIMADKLRYSINNCRSIDMDNYMLARNTEQGPGSDDDY</sequence>
<evidence type="ECO:0000256" key="12">
    <source>
        <dbReference type="PROSITE-ProRule" id="PRU00235"/>
    </source>
</evidence>
<dbReference type="KEGG" id="ppyr:116182546"/>
<evidence type="ECO:0000256" key="1">
    <source>
        <dbReference type="ARBA" id="ARBA00000885"/>
    </source>
</evidence>
<dbReference type="InterPro" id="IPR000569">
    <property type="entry name" value="HECT_dom"/>
</dbReference>
<dbReference type="CDD" id="cd00078">
    <property type="entry name" value="HECTc"/>
    <property type="match status" value="1"/>
</dbReference>
<dbReference type="SUPFAM" id="SSF49899">
    <property type="entry name" value="Concanavalin A-like lectins/glucanases"/>
    <property type="match status" value="1"/>
</dbReference>
<dbReference type="Pfam" id="PF25390">
    <property type="entry name" value="WD40_RLD"/>
    <property type="match status" value="1"/>
</dbReference>
<dbReference type="Gene3D" id="2.60.120.920">
    <property type="match status" value="1"/>
</dbReference>
<dbReference type="InterPro" id="IPR051625">
    <property type="entry name" value="Signaling_Regulatory_Domain"/>
</dbReference>
<keyword evidence="9 10" id="KW-0833">Ubl conjugation pathway</keyword>
<evidence type="ECO:0000256" key="7">
    <source>
        <dbReference type="ARBA" id="ARBA00022679"/>
    </source>
</evidence>
<dbReference type="PROSITE" id="PS50188">
    <property type="entry name" value="B302_SPRY"/>
    <property type="match status" value="1"/>
</dbReference>
<dbReference type="InterPro" id="IPR015943">
    <property type="entry name" value="WD40/YVTN_repeat-like_dom_sf"/>
</dbReference>
<dbReference type="Gene3D" id="3.90.1750.10">
    <property type="entry name" value="Hect, E3 ligase catalytic domains"/>
    <property type="match status" value="1"/>
</dbReference>
<dbReference type="EMBL" id="GEZM01030224">
    <property type="protein sequence ID" value="JAV85665.1"/>
    <property type="molecule type" value="Transcribed_RNA"/>
</dbReference>
<keyword evidence="11" id="KW-0853">WD repeat</keyword>
<feature type="repeat" description="RCC1" evidence="12">
    <location>
        <begin position="619"/>
        <end position="669"/>
    </location>
</feature>
<comment type="subcellular location">
    <subcellularLocation>
        <location evidence="2">Cytoplasm</location>
    </subcellularLocation>
</comment>
<dbReference type="GO" id="GO:0005737">
    <property type="term" value="C:cytoplasm"/>
    <property type="evidence" value="ECO:0007669"/>
    <property type="project" value="UniProtKB-SubCell"/>
</dbReference>
<feature type="repeat" description="RCC1" evidence="12">
    <location>
        <begin position="567"/>
        <end position="618"/>
    </location>
</feature>
<dbReference type="InterPro" id="IPR003877">
    <property type="entry name" value="SPRY_dom"/>
</dbReference>
<keyword evidence="7" id="KW-0808">Transferase</keyword>
<protein>
    <recommendedName>
        <fullName evidence="4">HECT-type E3 ubiquitin transferase</fullName>
        <ecNumber evidence="4">2.3.2.26</ecNumber>
    </recommendedName>
</protein>
<dbReference type="PROSITE" id="PS50012">
    <property type="entry name" value="RCC1_3"/>
    <property type="match status" value="11"/>
</dbReference>
<dbReference type="InterPro" id="IPR058923">
    <property type="entry name" value="RCC1-like_dom"/>
</dbReference>
<dbReference type="GeneID" id="116182546"/>
<dbReference type="PROSITE" id="PS50082">
    <property type="entry name" value="WD_REPEATS_2"/>
    <property type="match status" value="2"/>
</dbReference>
<organism evidence="15">
    <name type="scientific">Photinus pyralis</name>
    <name type="common">Common eastern firefly</name>
    <name type="synonym">Lampyris pyralis</name>
    <dbReference type="NCBI Taxonomy" id="7054"/>
    <lineage>
        <taxon>Eukaryota</taxon>
        <taxon>Metazoa</taxon>
        <taxon>Ecdysozoa</taxon>
        <taxon>Arthropoda</taxon>
        <taxon>Hexapoda</taxon>
        <taxon>Insecta</taxon>
        <taxon>Pterygota</taxon>
        <taxon>Neoptera</taxon>
        <taxon>Endopterygota</taxon>
        <taxon>Coleoptera</taxon>
        <taxon>Polyphaga</taxon>
        <taxon>Elateriformia</taxon>
        <taxon>Elateroidea</taxon>
        <taxon>Lampyridae</taxon>
        <taxon>Lampyrinae</taxon>
        <taxon>Photinus</taxon>
    </lineage>
</organism>
<feature type="domain" description="HECT" evidence="14">
    <location>
        <begin position="4011"/>
        <end position="4358"/>
    </location>
</feature>
<keyword evidence="8" id="KW-0677">Repeat</keyword>
<dbReference type="CDD" id="cd12881">
    <property type="entry name" value="SPRY_HERC1"/>
    <property type="match status" value="1"/>
</dbReference>
<dbReference type="SMART" id="SM00449">
    <property type="entry name" value="SPRY"/>
    <property type="match status" value="1"/>
</dbReference>
<dbReference type="Pfam" id="PF00415">
    <property type="entry name" value="RCC1"/>
    <property type="match status" value="7"/>
</dbReference>
<feature type="repeat" description="RCC1" evidence="12">
    <location>
        <begin position="3665"/>
        <end position="3716"/>
    </location>
</feature>
<feature type="active site" description="Glycyl thioester intermediate" evidence="10">
    <location>
        <position position="4321"/>
    </location>
</feature>
<dbReference type="SMART" id="SM00119">
    <property type="entry name" value="HECTc"/>
    <property type="match status" value="1"/>
</dbReference>
<dbReference type="SUPFAM" id="SSF50978">
    <property type="entry name" value="WD40 repeat-like"/>
    <property type="match status" value="1"/>
</dbReference>
<feature type="repeat" description="RCC1" evidence="12">
    <location>
        <begin position="3718"/>
        <end position="3769"/>
    </location>
</feature>
<dbReference type="Pfam" id="PF00400">
    <property type="entry name" value="WD40"/>
    <property type="match status" value="3"/>
</dbReference>
<dbReference type="SUPFAM" id="SSF50985">
    <property type="entry name" value="RCC1/BLIP-II"/>
    <property type="match status" value="2"/>
</dbReference>
<dbReference type="InterPro" id="IPR043136">
    <property type="entry name" value="B30.2/SPRY_sf"/>
</dbReference>
<evidence type="ECO:0000256" key="9">
    <source>
        <dbReference type="ARBA" id="ARBA00022786"/>
    </source>
</evidence>
<name>A0A1Y1MMJ0_PHOPY</name>
<feature type="repeat" description="RCC1" evidence="12">
    <location>
        <begin position="410"/>
        <end position="462"/>
    </location>
</feature>
<feature type="repeat" description="RCC1" evidence="12">
    <location>
        <begin position="516"/>
        <end position="565"/>
    </location>
</feature>
<accession>A0A1Y1MMJ0</accession>
<proteinExistence type="predicted"/>
<dbReference type="EC" id="2.3.2.26" evidence="4"/>
<dbReference type="Gene3D" id="3.30.2410.10">
    <property type="entry name" value="Hect, E3 ligase catalytic domain"/>
    <property type="match status" value="1"/>
</dbReference>
<evidence type="ECO:0000256" key="3">
    <source>
        <dbReference type="ARBA" id="ARBA00004906"/>
    </source>
</evidence>
<dbReference type="PANTHER" id="PTHR22872">
    <property type="entry name" value="BTK-BINDING PROTEIN-RELATED"/>
    <property type="match status" value="1"/>
</dbReference>
<dbReference type="PROSITE" id="PS50237">
    <property type="entry name" value="HECT"/>
    <property type="match status" value="1"/>
</dbReference>
<evidence type="ECO:0000256" key="5">
    <source>
        <dbReference type="ARBA" id="ARBA00022490"/>
    </source>
</evidence>
<evidence type="ECO:0000256" key="4">
    <source>
        <dbReference type="ARBA" id="ARBA00012485"/>
    </source>
</evidence>
<dbReference type="GO" id="GO:0061630">
    <property type="term" value="F:ubiquitin protein ligase activity"/>
    <property type="evidence" value="ECO:0007669"/>
    <property type="project" value="UniProtKB-EC"/>
</dbReference>
<dbReference type="InterPro" id="IPR035983">
    <property type="entry name" value="Hect_E3_ubiquitin_ligase"/>
</dbReference>
<dbReference type="RefSeq" id="XP_031358936.1">
    <property type="nucleotide sequence ID" value="XM_031503076.1"/>
</dbReference>
<feature type="domain" description="B30.2/SPRY" evidence="13">
    <location>
        <begin position="1720"/>
        <end position="1916"/>
    </location>
</feature>
<evidence type="ECO:0000259" key="13">
    <source>
        <dbReference type="PROSITE" id="PS50188"/>
    </source>
</evidence>
<dbReference type="FunFam" id="2.60.120.920:FF:000015">
    <property type="entry name" value="LOW QUALITY PROTEIN: probable E3 ubiquitin-protein ligase HERC1"/>
    <property type="match status" value="1"/>
</dbReference>
<evidence type="ECO:0000313" key="15">
    <source>
        <dbReference type="EMBL" id="JAV85665.1"/>
    </source>
</evidence>
<dbReference type="InterPro" id="IPR001680">
    <property type="entry name" value="WD40_rpt"/>
</dbReference>
<keyword evidence="5" id="KW-0963">Cytoplasm</keyword>
<dbReference type="InterPro" id="IPR013320">
    <property type="entry name" value="ConA-like_dom_sf"/>
</dbReference>
<feature type="repeat" description="RCC1" evidence="12">
    <location>
        <begin position="670"/>
        <end position="722"/>
    </location>
</feature>
<feature type="repeat" description="RCC1" evidence="12">
    <location>
        <begin position="3822"/>
        <end position="3873"/>
    </location>
</feature>
<dbReference type="Pfam" id="PF00622">
    <property type="entry name" value="SPRY"/>
    <property type="match status" value="1"/>
</dbReference>
<feature type="repeat" description="WD" evidence="11">
    <location>
        <begin position="3158"/>
        <end position="3199"/>
    </location>
</feature>
<evidence type="ECO:0000256" key="8">
    <source>
        <dbReference type="ARBA" id="ARBA00022737"/>
    </source>
</evidence>
<dbReference type="Gene3D" id="2.130.10.10">
    <property type="entry name" value="YVTN repeat-like/Quinoprotein amine dehydrogenase"/>
    <property type="match status" value="1"/>
</dbReference>
<dbReference type="SUPFAM" id="SSF56204">
    <property type="entry name" value="Hect, E3 ligase catalytic domain"/>
    <property type="match status" value="1"/>
</dbReference>
<dbReference type="PRINTS" id="PR00633">
    <property type="entry name" value="RCCNDNSATION"/>
</dbReference>
<dbReference type="FunFam" id="3.30.2410.10:FF:000006">
    <property type="entry name" value="probable E3 ubiquitin-protein ligase HERC1 isoform X2"/>
    <property type="match status" value="1"/>
</dbReference>
<dbReference type="InterPro" id="IPR036322">
    <property type="entry name" value="WD40_repeat_dom_sf"/>
</dbReference>
<reference evidence="15" key="1">
    <citation type="journal article" date="2016" name="Sci. Rep.">
        <title>Molecular characterization of firefly nuptial gifts: a multi-omics approach sheds light on postcopulatory sexual selection.</title>
        <authorList>
            <person name="Al-Wathiqui N."/>
            <person name="Fallon T.R."/>
            <person name="South A."/>
            <person name="Weng J.K."/>
            <person name="Lewis S.M."/>
        </authorList>
    </citation>
    <scope>NUCLEOTIDE SEQUENCE</scope>
</reference>
<evidence type="ECO:0000256" key="11">
    <source>
        <dbReference type="PROSITE-ProRule" id="PRU00221"/>
    </source>
</evidence>
<dbReference type="PROSITE" id="PS50294">
    <property type="entry name" value="WD_REPEATS_REGION"/>
    <property type="match status" value="2"/>
</dbReference>
<comment type="pathway">
    <text evidence="3">Protein modification; protein ubiquitination.</text>
</comment>
<comment type="catalytic activity">
    <reaction evidence="1">
        <text>S-ubiquitinyl-[E2 ubiquitin-conjugating enzyme]-L-cysteine + [acceptor protein]-L-lysine = [E2 ubiquitin-conjugating enzyme]-L-cysteine + N(6)-ubiquitinyl-[acceptor protein]-L-lysine.</text>
        <dbReference type="EC" id="2.3.2.26"/>
    </reaction>
</comment>
<evidence type="ECO:0000256" key="6">
    <source>
        <dbReference type="ARBA" id="ARBA00022553"/>
    </source>
</evidence>
<dbReference type="SMART" id="SM00320">
    <property type="entry name" value="WD40"/>
    <property type="match status" value="7"/>
</dbReference>
<dbReference type="OrthoDB" id="239701at2759"/>
<dbReference type="PROSITE" id="PS00626">
    <property type="entry name" value="RCC1_2"/>
    <property type="match status" value="1"/>
</dbReference>
<dbReference type="InterPro" id="IPR009091">
    <property type="entry name" value="RCC1/BLIP-II"/>
</dbReference>
<feature type="repeat" description="RCC1" evidence="12">
    <location>
        <begin position="3613"/>
        <end position="3664"/>
    </location>
</feature>
<evidence type="ECO:0000256" key="2">
    <source>
        <dbReference type="ARBA" id="ARBA00004496"/>
    </source>
</evidence>
<dbReference type="Gene3D" id="3.30.2160.10">
    <property type="entry name" value="Hect, E3 ligase catalytic domain"/>
    <property type="match status" value="1"/>
</dbReference>
<dbReference type="Pfam" id="PF00632">
    <property type="entry name" value="HECT"/>
    <property type="match status" value="1"/>
</dbReference>
<keyword evidence="6" id="KW-0597">Phosphoprotein</keyword>
<dbReference type="InterPro" id="IPR000408">
    <property type="entry name" value="Reg_chr_condens"/>
</dbReference>
<dbReference type="PANTHER" id="PTHR22872:SF6">
    <property type="entry name" value="E3 UBIQUITIN-PROTEIN LIGASE HERC1-RELATED"/>
    <property type="match status" value="1"/>
</dbReference>
<dbReference type="Gene3D" id="2.130.10.30">
    <property type="entry name" value="Regulator of chromosome condensation 1/beta-lactamase-inhibitor protein II"/>
    <property type="match status" value="2"/>
</dbReference>
<evidence type="ECO:0000256" key="10">
    <source>
        <dbReference type="PROSITE-ProRule" id="PRU00104"/>
    </source>
</evidence>
<evidence type="ECO:0000259" key="14">
    <source>
        <dbReference type="PROSITE" id="PS50237"/>
    </source>
</evidence>
<dbReference type="GO" id="GO:0009966">
    <property type="term" value="P:regulation of signal transduction"/>
    <property type="evidence" value="ECO:0007669"/>
    <property type="project" value="UniProtKB-ARBA"/>
</dbReference>